<evidence type="ECO:0000313" key="8">
    <source>
        <dbReference type="EMBL" id="KTB47466.1"/>
    </source>
</evidence>
<dbReference type="GO" id="GO:0019843">
    <property type="term" value="F:rRNA binding"/>
    <property type="evidence" value="ECO:0007669"/>
    <property type="project" value="UniProtKB-UniRule"/>
</dbReference>
<keyword evidence="4" id="KW-0699">rRNA-binding</keyword>
<dbReference type="PANTHER" id="PTHR12934">
    <property type="entry name" value="50S RIBOSOMAL PROTEIN L15"/>
    <property type="match status" value="1"/>
</dbReference>
<evidence type="ECO:0000259" key="7">
    <source>
        <dbReference type="Pfam" id="PF00828"/>
    </source>
</evidence>
<evidence type="ECO:0000256" key="4">
    <source>
        <dbReference type="HAMAP-Rule" id="MF_01341"/>
    </source>
</evidence>
<protein>
    <recommendedName>
        <fullName evidence="4">Large ribosomal subunit protein uL15</fullName>
    </recommendedName>
</protein>
<keyword evidence="2 4" id="KW-0689">Ribosomal protein</keyword>
<dbReference type="HAMAP" id="MF_01341">
    <property type="entry name" value="Ribosomal_uL15"/>
    <property type="match status" value="1"/>
</dbReference>
<dbReference type="RefSeq" id="WP_058438061.1">
    <property type="nucleotide sequence ID" value="NZ_KQ758903.1"/>
</dbReference>
<dbReference type="GO" id="GO:0022625">
    <property type="term" value="C:cytosolic large ribosomal subunit"/>
    <property type="evidence" value="ECO:0007669"/>
    <property type="project" value="TreeGrafter"/>
</dbReference>
<reference evidence="8 9" key="1">
    <citation type="submission" date="2015-06" db="EMBL/GenBank/DDBJ databases">
        <title>Genome sequence of the organohalide-respiring Dehalogenimonas alkenigignens type strain (IP3-3T).</title>
        <authorList>
            <person name="Key T.A."/>
            <person name="Richmond D.P."/>
            <person name="Bowman K.S."/>
            <person name="Cho Y.-J."/>
            <person name="Chun J."/>
            <person name="da Costa M.S."/>
            <person name="Rainey F.A."/>
            <person name="Moe W.M."/>
        </authorList>
    </citation>
    <scope>NUCLEOTIDE SEQUENCE [LARGE SCALE GENOMIC DNA]</scope>
    <source>
        <strain evidence="8 9">IP3-3</strain>
    </source>
</reference>
<feature type="compositionally biased region" description="Gly residues" evidence="6">
    <location>
        <begin position="23"/>
        <end position="35"/>
    </location>
</feature>
<keyword evidence="3 4" id="KW-0687">Ribonucleoprotein</keyword>
<feature type="domain" description="Large ribosomal subunit protein uL15/eL18" evidence="7">
    <location>
        <begin position="77"/>
        <end position="144"/>
    </location>
</feature>
<dbReference type="Gene3D" id="3.100.10.10">
    <property type="match status" value="1"/>
</dbReference>
<keyword evidence="4" id="KW-0694">RNA-binding</keyword>
<dbReference type="GO" id="GO:0006412">
    <property type="term" value="P:translation"/>
    <property type="evidence" value="ECO:0007669"/>
    <property type="project" value="UniProtKB-UniRule"/>
</dbReference>
<dbReference type="Pfam" id="PF00828">
    <property type="entry name" value="Ribosomal_L27A"/>
    <property type="match status" value="1"/>
</dbReference>
<evidence type="ECO:0000256" key="6">
    <source>
        <dbReference type="SAM" id="MobiDB-lite"/>
    </source>
</evidence>
<dbReference type="STRING" id="1217799.DEALK_03110"/>
<comment type="similarity">
    <text evidence="1 4 5">Belongs to the universal ribosomal protein uL15 family.</text>
</comment>
<dbReference type="InterPro" id="IPR021131">
    <property type="entry name" value="Ribosomal_uL15/eL18"/>
</dbReference>
<dbReference type="PROSITE" id="PS00475">
    <property type="entry name" value="RIBOSOMAL_L15"/>
    <property type="match status" value="1"/>
</dbReference>
<comment type="function">
    <text evidence="4">Binds to the 23S rRNA.</text>
</comment>
<evidence type="ECO:0000256" key="2">
    <source>
        <dbReference type="ARBA" id="ARBA00022980"/>
    </source>
</evidence>
<comment type="subunit">
    <text evidence="4">Part of the 50S ribosomal subunit.</text>
</comment>
<dbReference type="NCBIfam" id="TIGR01071">
    <property type="entry name" value="rplO_bact"/>
    <property type="match status" value="1"/>
</dbReference>
<feature type="region of interest" description="Disordered" evidence="6">
    <location>
        <begin position="1"/>
        <end position="58"/>
    </location>
</feature>
<organism evidence="8 9">
    <name type="scientific">Dehalogenimonas alkenigignens</name>
    <dbReference type="NCBI Taxonomy" id="1217799"/>
    <lineage>
        <taxon>Bacteria</taxon>
        <taxon>Bacillati</taxon>
        <taxon>Chloroflexota</taxon>
        <taxon>Dehalococcoidia</taxon>
        <taxon>Dehalococcoidales</taxon>
        <taxon>Dehalococcoidaceae</taxon>
        <taxon>Dehalogenimonas</taxon>
    </lineage>
</organism>
<dbReference type="InterPro" id="IPR036227">
    <property type="entry name" value="Ribosomal_uL15/eL18_sf"/>
</dbReference>
<accession>A0A0W0GFY0</accession>
<keyword evidence="9" id="KW-1185">Reference proteome</keyword>
<proteinExistence type="inferred from homology"/>
<evidence type="ECO:0000256" key="1">
    <source>
        <dbReference type="ARBA" id="ARBA00007320"/>
    </source>
</evidence>
<sequence length="147" mass="15604">MKEHELFPSPGASKNRKRVGRGDASGHGNYSGRGYKGQKARAGGRVRPGFEGGQNPLIKKLPQKRGFHNPFRVEYDVVNIGDLKVFDSGAVVDADSLVSARLLKSASRPFKILGGGELDRALTVKAVAFSAEAKAKIEAAGGKTEVA</sequence>
<dbReference type="InterPro" id="IPR005749">
    <property type="entry name" value="Ribosomal_uL15_bac-type"/>
</dbReference>
<dbReference type="EMBL" id="LFDV01000002">
    <property type="protein sequence ID" value="KTB47466.1"/>
    <property type="molecule type" value="Genomic_DNA"/>
</dbReference>
<comment type="caution">
    <text evidence="8">The sequence shown here is derived from an EMBL/GenBank/DDBJ whole genome shotgun (WGS) entry which is preliminary data.</text>
</comment>
<dbReference type="PATRIC" id="fig|1217799.6.peg.323"/>
<dbReference type="Proteomes" id="UP000053947">
    <property type="component" value="Unassembled WGS sequence"/>
</dbReference>
<dbReference type="PANTHER" id="PTHR12934:SF11">
    <property type="entry name" value="LARGE RIBOSOMAL SUBUNIT PROTEIN UL15M"/>
    <property type="match status" value="1"/>
</dbReference>
<name>A0A0W0GFY0_9CHLR</name>
<dbReference type="OrthoDB" id="9810293at2"/>
<evidence type="ECO:0000313" key="9">
    <source>
        <dbReference type="Proteomes" id="UP000053947"/>
    </source>
</evidence>
<dbReference type="SUPFAM" id="SSF52080">
    <property type="entry name" value="Ribosomal proteins L15p and L18e"/>
    <property type="match status" value="1"/>
</dbReference>
<evidence type="ECO:0000256" key="5">
    <source>
        <dbReference type="RuleBase" id="RU003888"/>
    </source>
</evidence>
<dbReference type="InterPro" id="IPR001196">
    <property type="entry name" value="Ribosomal_uL15_CS"/>
</dbReference>
<dbReference type="InterPro" id="IPR030878">
    <property type="entry name" value="Ribosomal_uL15"/>
</dbReference>
<dbReference type="AlphaFoldDB" id="A0A0W0GFY0"/>
<dbReference type="GO" id="GO:0003735">
    <property type="term" value="F:structural constituent of ribosome"/>
    <property type="evidence" value="ECO:0007669"/>
    <property type="project" value="InterPro"/>
</dbReference>
<gene>
    <name evidence="4" type="primary">rplO</name>
    <name evidence="8" type="ORF">DEALK_03110</name>
</gene>
<evidence type="ECO:0000256" key="3">
    <source>
        <dbReference type="ARBA" id="ARBA00023274"/>
    </source>
</evidence>